<feature type="compositionally biased region" description="Polar residues" evidence="1">
    <location>
        <begin position="147"/>
        <end position="157"/>
    </location>
</feature>
<evidence type="ECO:0000313" key="2">
    <source>
        <dbReference type="EMBL" id="KNC72982.1"/>
    </source>
</evidence>
<dbReference type="RefSeq" id="XP_014146884.1">
    <property type="nucleotide sequence ID" value="XM_014291409.1"/>
</dbReference>
<reference evidence="2 3" key="1">
    <citation type="submission" date="2011-02" db="EMBL/GenBank/DDBJ databases">
        <title>The Genome Sequence of Sphaeroforma arctica JP610.</title>
        <authorList>
            <consortium name="The Broad Institute Genome Sequencing Platform"/>
            <person name="Russ C."/>
            <person name="Cuomo C."/>
            <person name="Young S.K."/>
            <person name="Zeng Q."/>
            <person name="Gargeya S."/>
            <person name="Alvarado L."/>
            <person name="Berlin A."/>
            <person name="Chapman S.B."/>
            <person name="Chen Z."/>
            <person name="Freedman E."/>
            <person name="Gellesch M."/>
            <person name="Goldberg J."/>
            <person name="Griggs A."/>
            <person name="Gujja S."/>
            <person name="Heilman E."/>
            <person name="Heiman D."/>
            <person name="Howarth C."/>
            <person name="Mehta T."/>
            <person name="Neiman D."/>
            <person name="Pearson M."/>
            <person name="Roberts A."/>
            <person name="Saif S."/>
            <person name="Shea T."/>
            <person name="Shenoy N."/>
            <person name="Sisk P."/>
            <person name="Stolte C."/>
            <person name="Sykes S."/>
            <person name="White J."/>
            <person name="Yandava C."/>
            <person name="Burger G."/>
            <person name="Gray M.W."/>
            <person name="Holland P.W.H."/>
            <person name="King N."/>
            <person name="Lang F.B.F."/>
            <person name="Roger A.J."/>
            <person name="Ruiz-Trillo I."/>
            <person name="Haas B."/>
            <person name="Nusbaum C."/>
            <person name="Birren B."/>
        </authorList>
    </citation>
    <scope>NUCLEOTIDE SEQUENCE [LARGE SCALE GENOMIC DNA]</scope>
    <source>
        <strain evidence="2 3">JP610</strain>
    </source>
</reference>
<dbReference type="Proteomes" id="UP000054560">
    <property type="component" value="Unassembled WGS sequence"/>
</dbReference>
<dbReference type="EMBL" id="KQ246249">
    <property type="protein sequence ID" value="KNC72982.1"/>
    <property type="molecule type" value="Genomic_DNA"/>
</dbReference>
<dbReference type="AlphaFoldDB" id="A0A0L0F8E0"/>
<evidence type="ECO:0000313" key="3">
    <source>
        <dbReference type="Proteomes" id="UP000054560"/>
    </source>
</evidence>
<organism evidence="2 3">
    <name type="scientific">Sphaeroforma arctica JP610</name>
    <dbReference type="NCBI Taxonomy" id="667725"/>
    <lineage>
        <taxon>Eukaryota</taxon>
        <taxon>Ichthyosporea</taxon>
        <taxon>Ichthyophonida</taxon>
        <taxon>Sphaeroforma</taxon>
    </lineage>
</organism>
<evidence type="ECO:0000256" key="1">
    <source>
        <dbReference type="SAM" id="MobiDB-lite"/>
    </source>
</evidence>
<protein>
    <submittedName>
        <fullName evidence="2">Uncharacterized protein</fullName>
    </submittedName>
</protein>
<feature type="region of interest" description="Disordered" evidence="1">
    <location>
        <begin position="95"/>
        <end position="208"/>
    </location>
</feature>
<accession>A0A0L0F8E0</accession>
<dbReference type="GeneID" id="25914960"/>
<keyword evidence="3" id="KW-1185">Reference proteome</keyword>
<sequence length="215" mass="22361">MKLNHTYSQLNFITEPPSYLVATTSSGALKLHAGIIKDVGTSIPVGSNGQLISSATKGCVAPPDPFFTEMERKIQSVQDSSPEIITAQVVVSKPKTPGQIQSTHGTVPAGANTIYMDLDDSSDSSQSTEHIEASRAQSNGVKLISGPASTCSSTEVDTSAHESSGDSVTGCTDAHTHMDGSGAQRDTQRTPSDYVLTSGSVDSEAAHDDSVCVDC</sequence>
<proteinExistence type="predicted"/>
<feature type="compositionally biased region" description="Polar residues" evidence="1">
    <location>
        <begin position="189"/>
        <end position="201"/>
    </location>
</feature>
<gene>
    <name evidence="2" type="ORF">SARC_14456</name>
</gene>
<name>A0A0L0F8E0_9EUKA</name>